<keyword evidence="3" id="KW-1185">Reference proteome</keyword>
<proteinExistence type="predicted"/>
<evidence type="ECO:0000313" key="3">
    <source>
        <dbReference type="Proteomes" id="UP000006461"/>
    </source>
</evidence>
<organism evidence="2 3">
    <name type="scientific">Modestobacter italicus (strain DSM 44449 / CECT 9708 / BC 501)</name>
    <dbReference type="NCBI Taxonomy" id="2732864"/>
    <lineage>
        <taxon>Bacteria</taxon>
        <taxon>Bacillati</taxon>
        <taxon>Actinomycetota</taxon>
        <taxon>Actinomycetes</taxon>
        <taxon>Geodermatophilales</taxon>
        <taxon>Geodermatophilaceae</taxon>
        <taxon>Modestobacter</taxon>
    </lineage>
</organism>
<keyword evidence="1" id="KW-0472">Membrane</keyword>
<reference evidence="2 3" key="1">
    <citation type="journal article" date="2012" name="J. Bacteriol.">
        <title>Genome Sequence of Radiation-Resistant Modestobacter marinus Strain BC501, a Representative Actinobacterium That Thrives on Calcareous Stone Surfaces.</title>
        <authorList>
            <person name="Normand P."/>
            <person name="Gury J."/>
            <person name="Pujic P."/>
            <person name="Chouaia B."/>
            <person name="Crotti E."/>
            <person name="Brusetti L."/>
            <person name="Daffonchio D."/>
            <person name="Vacherie B."/>
            <person name="Barbe V."/>
            <person name="Medigue C."/>
            <person name="Calteau A."/>
            <person name="Ghodhbane-Gtari F."/>
            <person name="Essoussi I."/>
            <person name="Nouioui I."/>
            <person name="Abbassi-Ghozzi I."/>
            <person name="Gtari M."/>
        </authorList>
    </citation>
    <scope>NUCLEOTIDE SEQUENCE [LARGE SCALE GENOMIC DNA]</scope>
    <source>
        <strain evidence="3">BC 501</strain>
    </source>
</reference>
<dbReference type="Proteomes" id="UP000006461">
    <property type="component" value="Chromosome"/>
</dbReference>
<evidence type="ECO:0000313" key="2">
    <source>
        <dbReference type="EMBL" id="CCH87811.1"/>
    </source>
</evidence>
<accession>I4EWP8</accession>
<sequence>MTPSKVGGRSSMGKGGGGKMGRAASLLGSIVGVLLVVAGLIVGVEWWYITLGVIAILAFSISITVARRRGSQ</sequence>
<dbReference type="AlphaFoldDB" id="I4EWP8"/>
<dbReference type="HOGENOM" id="CLU_2717936_0_0_11"/>
<keyword evidence="1" id="KW-0812">Transmembrane</keyword>
<gene>
    <name evidence="2" type="ordered locus">MODMU_2382</name>
</gene>
<keyword evidence="1" id="KW-1133">Transmembrane helix</keyword>
<evidence type="ECO:0000256" key="1">
    <source>
        <dbReference type="SAM" id="Phobius"/>
    </source>
</evidence>
<feature type="transmembrane region" description="Helical" evidence="1">
    <location>
        <begin position="47"/>
        <end position="66"/>
    </location>
</feature>
<feature type="transmembrane region" description="Helical" evidence="1">
    <location>
        <begin position="21"/>
        <end position="41"/>
    </location>
</feature>
<dbReference type="KEGG" id="mmar:MODMU_2382"/>
<dbReference type="EMBL" id="FO203431">
    <property type="protein sequence ID" value="CCH87811.1"/>
    <property type="molecule type" value="Genomic_DNA"/>
</dbReference>
<name>I4EWP8_MODI5</name>
<protein>
    <submittedName>
        <fullName evidence="2">Uncharacterized protein</fullName>
    </submittedName>
</protein>